<dbReference type="InterPro" id="IPR011044">
    <property type="entry name" value="Quino_amine_DH_bsu"/>
</dbReference>
<evidence type="ECO:0000256" key="2">
    <source>
        <dbReference type="SAM" id="Phobius"/>
    </source>
</evidence>
<gene>
    <name evidence="3" type="ORF">NOCA2580024</name>
</gene>
<organism evidence="3">
    <name type="scientific">metagenome</name>
    <dbReference type="NCBI Taxonomy" id="256318"/>
    <lineage>
        <taxon>unclassified sequences</taxon>
        <taxon>metagenomes</taxon>
    </lineage>
</organism>
<keyword evidence="2" id="KW-0812">Transmembrane</keyword>
<dbReference type="AlphaFoldDB" id="A0A2P2CEC7"/>
<protein>
    <recommendedName>
        <fullName evidence="4">WD40 repeat domain-containing protein</fullName>
    </recommendedName>
</protein>
<proteinExistence type="predicted"/>
<feature type="region of interest" description="Disordered" evidence="1">
    <location>
        <begin position="67"/>
        <end position="121"/>
    </location>
</feature>
<dbReference type="SUPFAM" id="SSF50969">
    <property type="entry name" value="YVTN repeat-like/Quinoprotein amine dehydrogenase"/>
    <property type="match status" value="1"/>
</dbReference>
<keyword evidence="2" id="KW-0472">Membrane</keyword>
<feature type="compositionally biased region" description="Polar residues" evidence="1">
    <location>
        <begin position="75"/>
        <end position="96"/>
    </location>
</feature>
<name>A0A2P2CEC7_9ZZZZ</name>
<dbReference type="EMBL" id="CZKA01000054">
    <property type="protein sequence ID" value="CUR59322.1"/>
    <property type="molecule type" value="Genomic_DNA"/>
</dbReference>
<feature type="transmembrane region" description="Helical" evidence="2">
    <location>
        <begin position="42"/>
        <end position="63"/>
    </location>
</feature>
<evidence type="ECO:0000256" key="1">
    <source>
        <dbReference type="SAM" id="MobiDB-lite"/>
    </source>
</evidence>
<reference evidence="3" key="1">
    <citation type="submission" date="2015-08" db="EMBL/GenBank/DDBJ databases">
        <authorList>
            <person name="Babu N.S."/>
            <person name="Beckwith C.J."/>
            <person name="Beseler K.G."/>
            <person name="Brison A."/>
            <person name="Carone J.V."/>
            <person name="Caskin T.P."/>
            <person name="Diamond M."/>
            <person name="Durham M.E."/>
            <person name="Foxe J.M."/>
            <person name="Go M."/>
            <person name="Henderson B.A."/>
            <person name="Jones I.B."/>
            <person name="McGettigan J.A."/>
            <person name="Micheletti S.J."/>
            <person name="Nasrallah M.E."/>
            <person name="Ortiz D."/>
            <person name="Piller C.R."/>
            <person name="Privatt S.R."/>
            <person name="Schneider S.L."/>
            <person name="Sharp S."/>
            <person name="Smith T.C."/>
            <person name="Stanton J.D."/>
            <person name="Ullery H.E."/>
            <person name="Wilson R.J."/>
            <person name="Serrano M.G."/>
            <person name="Buck G."/>
            <person name="Lee V."/>
            <person name="Wang Y."/>
            <person name="Carvalho R."/>
            <person name="Voegtly L."/>
            <person name="Shi R."/>
            <person name="Duckworth R."/>
            <person name="Johnson A."/>
            <person name="Loviza R."/>
            <person name="Walstead R."/>
            <person name="Shah Z."/>
            <person name="Kiflezghi M."/>
            <person name="Wade K."/>
            <person name="Ball S.L."/>
            <person name="Bradley K.W."/>
            <person name="Asai D.J."/>
            <person name="Bowman C.A."/>
            <person name="Russell D.A."/>
            <person name="Pope W.H."/>
            <person name="Jacobs-Sera D."/>
            <person name="Hendrix R.W."/>
            <person name="Hatfull G.F."/>
        </authorList>
    </citation>
    <scope>NUCLEOTIDE SEQUENCE</scope>
</reference>
<sequence length="423" mass="44454">MNDTENDLDRALSRQVEHLHGHLVTLPDVKQRARGIQRRRRIAASVSAAAVVAIIAPIGLMFADNQPDSAPPVSNPTGTTQSPTVNPTKTPTQTPGDNGGEAPRYDIDLTPPAEGTTGAEPGIPYWFDGQLVAASGDTVPTDQRIYHPVIDPTSGQWAGVTFDDQEGTTAWASLDPQGGVLETSPTMADAVAITPDGSSYAYIAKISPDGPGDPTWTLVKAGGDPQTWDLGTTDSEAPGGGPQGILDDGTVVFEFESGKPMLAKPDGSIAPLPGKYLRAVDAAPDGRVAVQTSYNDDGTSCWAVVDLTGDKQATTCDHALGEFSADGRYVMGYPSGTDGLGASVVSILDAQTLKPAANFTVPRGAFIWLPMAWSDDTLLAQVWFEGTWRLEHLSLDGVLQQRSVAVQADETAAPFQFGAGPLF</sequence>
<evidence type="ECO:0000313" key="3">
    <source>
        <dbReference type="EMBL" id="CUR59322.1"/>
    </source>
</evidence>
<keyword evidence="2" id="KW-1133">Transmembrane helix</keyword>
<accession>A0A2P2CEC7</accession>
<evidence type="ECO:0008006" key="4">
    <source>
        <dbReference type="Google" id="ProtNLM"/>
    </source>
</evidence>